<keyword evidence="13" id="KW-1185">Reference proteome</keyword>
<evidence type="ECO:0000256" key="6">
    <source>
        <dbReference type="ARBA" id="ARBA00022630"/>
    </source>
</evidence>
<evidence type="ECO:0000256" key="8">
    <source>
        <dbReference type="ARBA" id="ARBA00023002"/>
    </source>
</evidence>
<evidence type="ECO:0000256" key="4">
    <source>
        <dbReference type="ARBA" id="ARBA00013137"/>
    </source>
</evidence>
<proteinExistence type="inferred from homology"/>
<dbReference type="Proteomes" id="UP001276902">
    <property type="component" value="Unassembled WGS sequence"/>
</dbReference>
<dbReference type="PRINTS" id="PR00411">
    <property type="entry name" value="PNDRDTASEI"/>
</dbReference>
<keyword evidence="7" id="KW-0274">FAD</keyword>
<evidence type="ECO:0000256" key="7">
    <source>
        <dbReference type="ARBA" id="ARBA00022827"/>
    </source>
</evidence>
<dbReference type="GO" id="GO:0010181">
    <property type="term" value="F:FMN binding"/>
    <property type="evidence" value="ECO:0007669"/>
    <property type="project" value="InterPro"/>
</dbReference>
<dbReference type="AlphaFoldDB" id="A0A318KG84"/>
<dbReference type="EC" id="1.3.99.33" evidence="4"/>
<reference evidence="11" key="2">
    <citation type="submission" date="2022-03" db="EMBL/GenBank/DDBJ databases">
        <title>First case of bacteraemia caused by Dielma fastidiosa in a patient hospitalised with diverticulitis.</title>
        <authorList>
            <person name="Forman-Ankjaer B."/>
            <person name="Hvid-Jensen F."/>
            <person name="Kobel C.M."/>
            <person name="Greve T."/>
        </authorList>
    </citation>
    <scope>NUCLEOTIDE SEQUENCE</scope>
    <source>
        <strain evidence="11">AUH_DF_2021</strain>
    </source>
</reference>
<organism evidence="12 13">
    <name type="scientific">Dielma fastidiosa</name>
    <dbReference type="NCBI Taxonomy" id="1034346"/>
    <lineage>
        <taxon>Bacteria</taxon>
        <taxon>Bacillati</taxon>
        <taxon>Bacillota</taxon>
        <taxon>Erysipelotrichia</taxon>
        <taxon>Erysipelotrichales</taxon>
        <taxon>Erysipelotrichaceae</taxon>
        <taxon>Dielma</taxon>
    </lineage>
</organism>
<dbReference type="SUPFAM" id="SSF56425">
    <property type="entry name" value="Succinate dehydrogenase/fumarate reductase flavoprotein, catalytic domain"/>
    <property type="match status" value="1"/>
</dbReference>
<dbReference type="GO" id="GO:0033765">
    <property type="term" value="F:steroid dehydrogenase activity, acting on the CH-CH group of donors"/>
    <property type="evidence" value="ECO:0007669"/>
    <property type="project" value="UniProtKB-ARBA"/>
</dbReference>
<name>A0A318KG84_9FIRM</name>
<dbReference type="InterPro" id="IPR007329">
    <property type="entry name" value="FMN-bd"/>
</dbReference>
<dbReference type="InterPro" id="IPR036188">
    <property type="entry name" value="FAD/NAD-bd_sf"/>
</dbReference>
<dbReference type="SUPFAM" id="SSF51905">
    <property type="entry name" value="FAD/NAD(P)-binding domain"/>
    <property type="match status" value="1"/>
</dbReference>
<dbReference type="GO" id="GO:0016020">
    <property type="term" value="C:membrane"/>
    <property type="evidence" value="ECO:0007669"/>
    <property type="project" value="InterPro"/>
</dbReference>
<comment type="similarity">
    <text evidence="3">Belongs to the FAD-dependent oxidoreductase 2 family. FRD/SDH subfamily.</text>
</comment>
<dbReference type="Pfam" id="PF00890">
    <property type="entry name" value="FAD_binding_2"/>
    <property type="match status" value="1"/>
</dbReference>
<dbReference type="InterPro" id="IPR027477">
    <property type="entry name" value="Succ_DH/fumarate_Rdtase_cat_sf"/>
</dbReference>
<dbReference type="PANTHER" id="PTHR43400">
    <property type="entry name" value="FUMARATE REDUCTASE"/>
    <property type="match status" value="1"/>
</dbReference>
<sequence length="568" mass="61329">MKKLICLLCVGAMVLTGCTTKNEPTDGGKTEQELATYTGKGSGYGGELTVEVDMLGSEIKDIRVIDHKESSPVFSRALPVIKERILEAQSPIVDSVSAATFSSYAVKAAVAEAAKQGGVDFGEITFTTKGEEKPAKELEAVQTQLVIVGGGPAGLSAAISAKEAGLENVILIEKLDILSGNGKFDMNFFDLINSEAQKKAGIEYTKEQFIEDKKTSTDSPERIEAWAEGEYTLDAWLRGMGIELNQSNGGTNHMAEADAYAGEHIQEGLEKRAKELNVDIRTGTKGYDLIMEDGKAVGVKVTNNQNESYDIMAEAVIVSTGGFSFNKELLAKYAPGSEDVNTSNQMGATGDFVPVFEKYDLKMDNMDTLSIFKMIIANRRDLTGAGDGFMLVNKDGNRFIDESKSGLEMAHTILAQPDGKAYYIYDQRLYDTSYRLEKHNNLGYHVKADTLEELAEKLGIPAENLVAAKDAYNKGVSGEAADPFREKPFTEAFSETGPYYGVQVESAIHMTKGGVVANENAQVLNNDDTPVEGLYAAGEVTATTGAYSSSVVFGRISGEKAAEYILNK</sequence>
<protein>
    <recommendedName>
        <fullName evidence="5">Urocanate reductase</fullName>
        <ecNumber evidence="4">1.3.99.33</ecNumber>
    </recommendedName>
</protein>
<dbReference type="EMBL" id="QJKH01000015">
    <property type="protein sequence ID" value="PXX76059.1"/>
    <property type="molecule type" value="Genomic_DNA"/>
</dbReference>
<dbReference type="InterPro" id="IPR050315">
    <property type="entry name" value="FAD-oxidoreductase_2"/>
</dbReference>
<dbReference type="SMART" id="SM00900">
    <property type="entry name" value="FMN_bind"/>
    <property type="match status" value="1"/>
</dbReference>
<evidence type="ECO:0000259" key="10">
    <source>
        <dbReference type="SMART" id="SM00900"/>
    </source>
</evidence>
<evidence type="ECO:0000313" key="12">
    <source>
        <dbReference type="EMBL" id="PXX76059.1"/>
    </source>
</evidence>
<reference evidence="12 13" key="1">
    <citation type="submission" date="2018-05" db="EMBL/GenBank/DDBJ databases">
        <title>Genomic Encyclopedia of Type Strains, Phase IV (KMG-IV): sequencing the most valuable type-strain genomes for metagenomic binning, comparative biology and taxonomic classification.</title>
        <authorList>
            <person name="Goeker M."/>
        </authorList>
    </citation>
    <scope>NUCLEOTIDE SEQUENCE [LARGE SCALE GENOMIC DNA]</scope>
    <source>
        <strain evidence="12 13">JC118</strain>
    </source>
</reference>
<dbReference type="OrthoDB" id="9772736at2"/>
<evidence type="ECO:0000313" key="13">
    <source>
        <dbReference type="Proteomes" id="UP000247612"/>
    </source>
</evidence>
<evidence type="ECO:0000256" key="5">
    <source>
        <dbReference type="ARBA" id="ARBA00015872"/>
    </source>
</evidence>
<evidence type="ECO:0000313" key="11">
    <source>
        <dbReference type="EMBL" id="MDY5169172.1"/>
    </source>
</evidence>
<dbReference type="PRINTS" id="PR00368">
    <property type="entry name" value="FADPNR"/>
</dbReference>
<dbReference type="Proteomes" id="UP000247612">
    <property type="component" value="Unassembled WGS sequence"/>
</dbReference>
<dbReference type="STRING" id="1034346.GCA_000313565_03088"/>
<evidence type="ECO:0000256" key="3">
    <source>
        <dbReference type="ARBA" id="ARBA00008040"/>
    </source>
</evidence>
<keyword evidence="8" id="KW-0560">Oxidoreductase</keyword>
<accession>A0A318KG84</accession>
<keyword evidence="6" id="KW-0285">Flavoprotein</keyword>
<comment type="catalytic activity">
    <reaction evidence="9">
        <text>dihydrourocanate + A = urocanate + AH2</text>
        <dbReference type="Rhea" id="RHEA:36059"/>
        <dbReference type="ChEBI" id="CHEBI:13193"/>
        <dbReference type="ChEBI" id="CHEBI:17499"/>
        <dbReference type="ChEBI" id="CHEBI:27247"/>
        <dbReference type="ChEBI" id="CHEBI:72991"/>
        <dbReference type="EC" id="1.3.99.33"/>
    </reaction>
</comment>
<comment type="cofactor">
    <cofactor evidence="2">
        <name>FAD</name>
        <dbReference type="ChEBI" id="CHEBI:57692"/>
    </cofactor>
</comment>
<dbReference type="Gene3D" id="3.90.700.10">
    <property type="entry name" value="Succinate dehydrogenase/fumarate reductase flavoprotein, catalytic domain"/>
    <property type="match status" value="1"/>
</dbReference>
<comment type="caution">
    <text evidence="12">The sequence shown here is derived from an EMBL/GenBank/DDBJ whole genome shotgun (WGS) entry which is preliminary data.</text>
</comment>
<dbReference type="PROSITE" id="PS51257">
    <property type="entry name" value="PROKAR_LIPOPROTEIN"/>
    <property type="match status" value="1"/>
</dbReference>
<evidence type="ECO:0000256" key="1">
    <source>
        <dbReference type="ARBA" id="ARBA00001917"/>
    </source>
</evidence>
<evidence type="ECO:0000256" key="2">
    <source>
        <dbReference type="ARBA" id="ARBA00001974"/>
    </source>
</evidence>
<evidence type="ECO:0000256" key="9">
    <source>
        <dbReference type="ARBA" id="ARBA00049922"/>
    </source>
</evidence>
<dbReference type="PANTHER" id="PTHR43400:SF7">
    <property type="entry name" value="FAD-DEPENDENT OXIDOREDUCTASE 2 FAD BINDING DOMAIN-CONTAINING PROTEIN"/>
    <property type="match status" value="1"/>
</dbReference>
<dbReference type="Gene3D" id="3.50.50.60">
    <property type="entry name" value="FAD/NAD(P)-binding domain"/>
    <property type="match status" value="1"/>
</dbReference>
<dbReference type="Pfam" id="PF04205">
    <property type="entry name" value="FMN_bind"/>
    <property type="match status" value="1"/>
</dbReference>
<gene>
    <name evidence="12" type="ORF">DES51_11536</name>
    <name evidence="11" type="ORF">MQE39_13710</name>
</gene>
<comment type="cofactor">
    <cofactor evidence="1">
        <name>FMN</name>
        <dbReference type="ChEBI" id="CHEBI:58210"/>
    </cofactor>
</comment>
<dbReference type="InterPro" id="IPR003953">
    <property type="entry name" value="FAD-dep_OxRdtase_2_FAD-bd"/>
</dbReference>
<dbReference type="RefSeq" id="WP_022939364.1">
    <property type="nucleotide sequence ID" value="NZ_BAABZA010000004.1"/>
</dbReference>
<feature type="domain" description="FMN-binding" evidence="10">
    <location>
        <begin position="43"/>
        <end position="117"/>
    </location>
</feature>
<dbReference type="EMBL" id="JALDAW010000022">
    <property type="protein sequence ID" value="MDY5169172.1"/>
    <property type="molecule type" value="Genomic_DNA"/>
</dbReference>